<dbReference type="InterPro" id="IPR009081">
    <property type="entry name" value="PP-bd_ACP"/>
</dbReference>
<dbReference type="InterPro" id="IPR016035">
    <property type="entry name" value="Acyl_Trfase/lysoPLipase"/>
</dbReference>
<dbReference type="Gene3D" id="3.40.366.10">
    <property type="entry name" value="Malonyl-Coenzyme A Acyl Carrier Protein, domain 2"/>
    <property type="match status" value="1"/>
</dbReference>
<dbReference type="SMART" id="SM00827">
    <property type="entry name" value="PKS_AT"/>
    <property type="match status" value="1"/>
</dbReference>
<accession>A0A7J5DHL7</accession>
<dbReference type="PROSITE" id="PS50075">
    <property type="entry name" value="CARRIER"/>
    <property type="match status" value="1"/>
</dbReference>
<dbReference type="RefSeq" id="WP_151469465.1">
    <property type="nucleotide sequence ID" value="NZ_WBKG01000009.1"/>
</dbReference>
<dbReference type="SUPFAM" id="SSF52151">
    <property type="entry name" value="FabD/lysophospholipase-like"/>
    <property type="match status" value="1"/>
</dbReference>
<evidence type="ECO:0000313" key="9">
    <source>
        <dbReference type="Proteomes" id="UP000442990"/>
    </source>
</evidence>
<dbReference type="Proteomes" id="UP000442990">
    <property type="component" value="Unassembled WGS sequence"/>
</dbReference>
<dbReference type="GO" id="GO:0004312">
    <property type="term" value="F:fatty acid synthase activity"/>
    <property type="evidence" value="ECO:0007669"/>
    <property type="project" value="TreeGrafter"/>
</dbReference>
<dbReference type="Gene3D" id="6.10.140.1830">
    <property type="match status" value="1"/>
</dbReference>
<comment type="caution">
    <text evidence="8">The sequence shown here is derived from an EMBL/GenBank/DDBJ whole genome shotgun (WGS) entry which is preliminary data.</text>
</comment>
<dbReference type="PANTHER" id="PTHR43775:SF51">
    <property type="entry name" value="INACTIVE PHENOLPHTHIOCEROL SYNTHESIS POLYKETIDE SYNTHASE TYPE I PKS1-RELATED"/>
    <property type="match status" value="1"/>
</dbReference>
<dbReference type="InterPro" id="IPR041618">
    <property type="entry name" value="PKS_DE"/>
</dbReference>
<feature type="non-terminal residue" evidence="8">
    <location>
        <position position="1"/>
    </location>
</feature>
<keyword evidence="3 8" id="KW-0808">Transferase</keyword>
<dbReference type="GO" id="GO:0017000">
    <property type="term" value="P:antibiotic biosynthetic process"/>
    <property type="evidence" value="ECO:0007669"/>
    <property type="project" value="UniProtKB-KW"/>
</dbReference>
<dbReference type="GO" id="GO:0006633">
    <property type="term" value="P:fatty acid biosynthetic process"/>
    <property type="evidence" value="ECO:0007669"/>
    <property type="project" value="TreeGrafter"/>
</dbReference>
<sequence length="711" mass="75036">PTLPPTVTIAAVNSPTSLVISGDHDAVHDITRQWKEKGRKTTLLHVSHAFHSPHMDGILDQFRTVARTLTYHQPHTPVVSTLTGRPATADDLTTPDYWVDQLRNTVNFHQGTTAVLRQGVDTVVELSPTATLLPVVAETAADEAPLLIPTGRPDLPERQAETLALATAHVHGALAIDWPLLYGDRRPVDVPTYAFQRRRVWLTQDRTDGGSDRSEESQFWDALERGDVEGLTALLDVDEDVPALAEVLPVLARWRARRRLAYAPRWQPVAVAAPAAGRWLLVAPDGARDLASALAGRGVEVTVVPGPAGVPVDGPEPDGVVVVPPPGGTALVEEVSRVLAKASSRAPAWLVTRGAFAVTDADPVPDAAQTRLWDAAVAAEHPYRPADLPVGADAQAAARLVDGLGLNAAAPAGRLAARAHGLYERRLARLTPLRRGARTPATAWLSGGTPEETDEVARWLVRGGVRHLLLSGEPRDIDGPARLGASVRFVADSPEELGAFVPELPLAVVRFGGAEGAAAADGLTAGLDVASFLVFASDGDTAEAQAEAVVRGRRARGEAATLVRWGPWPADGTMSPAVALGALRPVLDRDEPVIVLSDRDPDQEAPEPGEATGAGDLRARLAATGPEQREALLTAELCAHLAVVLGHADGEPVDADQDLMDLGLTSLTALQLINLLKETAGLELTPAALFDNPTPAALARHLADIAVEGTP</sequence>
<gene>
    <name evidence="8" type="ORF">F8144_13000</name>
</gene>
<evidence type="ECO:0000256" key="2">
    <source>
        <dbReference type="ARBA" id="ARBA00022553"/>
    </source>
</evidence>
<keyword evidence="8" id="KW-0012">Acyltransferase</keyword>
<dbReference type="AlphaFoldDB" id="A0A7J5DHL7"/>
<dbReference type="SMART" id="SM00823">
    <property type="entry name" value="PKS_PP"/>
    <property type="match status" value="1"/>
</dbReference>
<evidence type="ECO:0000256" key="6">
    <source>
        <dbReference type="SAM" id="MobiDB-lite"/>
    </source>
</evidence>
<dbReference type="Gene3D" id="3.40.50.720">
    <property type="entry name" value="NAD(P)-binding Rossmann-like Domain"/>
    <property type="match status" value="1"/>
</dbReference>
<evidence type="ECO:0000259" key="7">
    <source>
        <dbReference type="PROSITE" id="PS50075"/>
    </source>
</evidence>
<dbReference type="Pfam" id="PF00698">
    <property type="entry name" value="Acyl_transf_1"/>
    <property type="match status" value="1"/>
</dbReference>
<evidence type="ECO:0000256" key="5">
    <source>
        <dbReference type="ARBA" id="ARBA00023268"/>
    </source>
</evidence>
<protein>
    <submittedName>
        <fullName evidence="8">Acyltransferase domain-containing protein</fullName>
    </submittedName>
</protein>
<name>A0A7J5DHL7_9ACTN</name>
<dbReference type="InterPro" id="IPR050091">
    <property type="entry name" value="PKS_NRPS_Biosynth_Enz"/>
</dbReference>
<keyword evidence="1" id="KW-0596">Phosphopantetheine</keyword>
<evidence type="ECO:0000256" key="1">
    <source>
        <dbReference type="ARBA" id="ARBA00022450"/>
    </source>
</evidence>
<organism evidence="8 9">
    <name type="scientific">Streptomyces triticiradicis</name>
    <dbReference type="NCBI Taxonomy" id="2651189"/>
    <lineage>
        <taxon>Bacteria</taxon>
        <taxon>Bacillati</taxon>
        <taxon>Actinomycetota</taxon>
        <taxon>Actinomycetes</taxon>
        <taxon>Kitasatosporales</taxon>
        <taxon>Streptomycetaceae</taxon>
        <taxon>Streptomyces</taxon>
    </lineage>
</organism>
<dbReference type="InterPro" id="IPR014043">
    <property type="entry name" value="Acyl_transferase_dom"/>
</dbReference>
<reference evidence="8 9" key="1">
    <citation type="submission" date="2019-09" db="EMBL/GenBank/DDBJ databases">
        <title>Isolation and identification of active actinomycetes.</title>
        <authorList>
            <person name="Yu Z."/>
            <person name="Han C."/>
            <person name="Yu B."/>
        </authorList>
    </citation>
    <scope>NUCLEOTIDE SEQUENCE [LARGE SCALE GENOMIC DNA]</scope>
    <source>
        <strain evidence="8 9">NEAU-H2</strain>
    </source>
</reference>
<dbReference type="Pfam" id="PF00550">
    <property type="entry name" value="PP-binding"/>
    <property type="match status" value="1"/>
</dbReference>
<keyword evidence="4" id="KW-0045">Antibiotic biosynthesis</keyword>
<feature type="region of interest" description="Disordered" evidence="6">
    <location>
        <begin position="597"/>
        <end position="616"/>
    </location>
</feature>
<keyword evidence="5" id="KW-0511">Multifunctional enzyme</keyword>
<dbReference type="EMBL" id="WBKG01000009">
    <property type="protein sequence ID" value="KAB1988148.1"/>
    <property type="molecule type" value="Genomic_DNA"/>
</dbReference>
<dbReference type="InterPro" id="IPR036736">
    <property type="entry name" value="ACP-like_sf"/>
</dbReference>
<dbReference type="GO" id="GO:0031177">
    <property type="term" value="F:phosphopantetheine binding"/>
    <property type="evidence" value="ECO:0007669"/>
    <property type="project" value="InterPro"/>
</dbReference>
<dbReference type="SMART" id="SM01294">
    <property type="entry name" value="PKS_PP_betabranch"/>
    <property type="match status" value="1"/>
</dbReference>
<dbReference type="Gene3D" id="1.10.1200.10">
    <property type="entry name" value="ACP-like"/>
    <property type="match status" value="1"/>
</dbReference>
<dbReference type="PANTHER" id="PTHR43775">
    <property type="entry name" value="FATTY ACID SYNTHASE"/>
    <property type="match status" value="1"/>
</dbReference>
<proteinExistence type="predicted"/>
<dbReference type="InterPro" id="IPR036291">
    <property type="entry name" value="NAD(P)-bd_dom_sf"/>
</dbReference>
<keyword evidence="2" id="KW-0597">Phosphoprotein</keyword>
<evidence type="ECO:0000313" key="8">
    <source>
        <dbReference type="EMBL" id="KAB1988148.1"/>
    </source>
</evidence>
<dbReference type="InterPro" id="IPR001227">
    <property type="entry name" value="Ac_transferase_dom_sf"/>
</dbReference>
<feature type="domain" description="Carrier" evidence="7">
    <location>
        <begin position="631"/>
        <end position="706"/>
    </location>
</feature>
<dbReference type="SUPFAM" id="SSF51735">
    <property type="entry name" value="NAD(P)-binding Rossmann-fold domains"/>
    <property type="match status" value="1"/>
</dbReference>
<dbReference type="Pfam" id="PF18369">
    <property type="entry name" value="PKS_DE"/>
    <property type="match status" value="1"/>
</dbReference>
<dbReference type="SUPFAM" id="SSF47336">
    <property type="entry name" value="ACP-like"/>
    <property type="match status" value="1"/>
</dbReference>
<evidence type="ECO:0000256" key="3">
    <source>
        <dbReference type="ARBA" id="ARBA00022679"/>
    </source>
</evidence>
<keyword evidence="9" id="KW-1185">Reference proteome</keyword>
<dbReference type="InterPro" id="IPR020806">
    <property type="entry name" value="PKS_PP-bd"/>
</dbReference>
<evidence type="ECO:0000256" key="4">
    <source>
        <dbReference type="ARBA" id="ARBA00023194"/>
    </source>
</evidence>